<gene>
    <name evidence="1" type="ORF">GOBAR_AA37917</name>
</gene>
<sequence length="79" mass="9192">MASQKMKGKHSEKMKGIKVAVELTGIFRGKKGERRPQTMKSIQAKNDIVSLRNPYFQKTYFMIHDFMRRLFGGELPRST</sequence>
<organism evidence="1 2">
    <name type="scientific">Gossypium barbadense</name>
    <name type="common">Sea Island cotton</name>
    <name type="synonym">Hibiscus barbadensis</name>
    <dbReference type="NCBI Taxonomy" id="3634"/>
    <lineage>
        <taxon>Eukaryota</taxon>
        <taxon>Viridiplantae</taxon>
        <taxon>Streptophyta</taxon>
        <taxon>Embryophyta</taxon>
        <taxon>Tracheophyta</taxon>
        <taxon>Spermatophyta</taxon>
        <taxon>Magnoliopsida</taxon>
        <taxon>eudicotyledons</taxon>
        <taxon>Gunneridae</taxon>
        <taxon>Pentapetalae</taxon>
        <taxon>rosids</taxon>
        <taxon>malvids</taxon>
        <taxon>Malvales</taxon>
        <taxon>Malvaceae</taxon>
        <taxon>Malvoideae</taxon>
        <taxon>Gossypium</taxon>
    </lineage>
</organism>
<dbReference type="AlphaFoldDB" id="A0A2P5VVE0"/>
<dbReference type="Proteomes" id="UP000239757">
    <property type="component" value="Unassembled WGS sequence"/>
</dbReference>
<accession>A0A2P5VVE0</accession>
<evidence type="ECO:0000313" key="2">
    <source>
        <dbReference type="Proteomes" id="UP000239757"/>
    </source>
</evidence>
<proteinExistence type="predicted"/>
<dbReference type="EMBL" id="KZ670687">
    <property type="protein sequence ID" value="PPR82796.1"/>
    <property type="molecule type" value="Genomic_DNA"/>
</dbReference>
<evidence type="ECO:0000313" key="1">
    <source>
        <dbReference type="EMBL" id="PPR82796.1"/>
    </source>
</evidence>
<reference evidence="1 2" key="1">
    <citation type="submission" date="2015-01" db="EMBL/GenBank/DDBJ databases">
        <title>Genome of allotetraploid Gossypium barbadense reveals genomic plasticity and fiber elongation in cotton evolution.</title>
        <authorList>
            <person name="Chen X."/>
            <person name="Liu X."/>
            <person name="Zhao B."/>
            <person name="Zheng H."/>
            <person name="Hu Y."/>
            <person name="Lu G."/>
            <person name="Yang C."/>
            <person name="Chen J."/>
            <person name="Shan C."/>
            <person name="Zhang L."/>
            <person name="Zhou Y."/>
            <person name="Wang L."/>
            <person name="Guo W."/>
            <person name="Bai Y."/>
            <person name="Ruan J."/>
            <person name="Shangguan X."/>
            <person name="Mao Y."/>
            <person name="Jiang J."/>
            <person name="Zhu Y."/>
            <person name="Lei J."/>
            <person name="Kang H."/>
            <person name="Chen S."/>
            <person name="He X."/>
            <person name="Wang R."/>
            <person name="Wang Y."/>
            <person name="Chen J."/>
            <person name="Wang L."/>
            <person name="Yu S."/>
            <person name="Wang B."/>
            <person name="Wei J."/>
            <person name="Song S."/>
            <person name="Lu X."/>
            <person name="Gao Z."/>
            <person name="Gu W."/>
            <person name="Deng X."/>
            <person name="Ma D."/>
            <person name="Wang S."/>
            <person name="Liang W."/>
            <person name="Fang L."/>
            <person name="Cai C."/>
            <person name="Zhu X."/>
            <person name="Zhou B."/>
            <person name="Zhang Y."/>
            <person name="Chen Z."/>
            <person name="Xu S."/>
            <person name="Zhu R."/>
            <person name="Wang S."/>
            <person name="Zhang T."/>
            <person name="Zhao G."/>
        </authorList>
    </citation>
    <scope>NUCLEOTIDE SEQUENCE [LARGE SCALE GENOMIC DNA]</scope>
    <source>
        <strain evidence="2">cv. Xinhai21</strain>
        <tissue evidence="1">Leaf</tissue>
    </source>
</reference>
<protein>
    <submittedName>
        <fullName evidence="1">Uncharacterized protein</fullName>
    </submittedName>
</protein>
<name>A0A2P5VVE0_GOSBA</name>